<dbReference type="Proteomes" id="UP000242469">
    <property type="component" value="Unassembled WGS sequence"/>
</dbReference>
<keyword evidence="10" id="KW-0966">Cell projection</keyword>
<dbReference type="PANTHER" id="PTHR30033">
    <property type="entry name" value="FLAGELLAR HOOK-ASSOCIATED PROTEIN 1"/>
    <property type="match status" value="1"/>
</dbReference>
<sequence>MSYGLLSLGVQGTRAAQSGLGVVGNNITNLNTPGYTRQIAQFNSLEGGGVVQDNVARIADQYITARLWSDNSRFEASKAYEELASQLDNLLASDSTSLTVKMDDYFASLQAANDDPISLTNRELFLAEAGALVRRYHDLHDRVAQINETVNTRIRELTEQVSVSAGQIADLNDRIRIAEAGGKDAFELKDQRDEAVKELSSLVDIKVIEQSNGEFSVFVGNGQPLVVGQSAYEFVARENEFNPSRYEVGVVIAGKENVITDMLTGGELGGLITYRRETMDRSLNELGRLAITFADTMNAQHQKGIDYDGEMGRRLYNDINSAELMESRFRSRIDATGDVRITDSSKLRASEYELVFTGQDDFRLTRLSDGKSWTQNSFTDAGSAADVDAENEIWFDPANGELRLQVDGFRLDANSNGPFASNEKMMISPVRTGADDIELNILDGRDLALASPVTISASTGNAGTATANVSVSTIDDITETDPRNVFPKLPLTLEYDSSLVPAWTVTDTDGSTTTWAVTVDPAQPDRLELTDQATGRTMLEVGLSGQVQDNDTFTVGYNFSANGSSIGISDNRNGLVMSDLMKQATTLEGSYQDSYGRLIERVGTDTKVAQMDRSASEAVLRNTIAQRESVSGVSLDEEAVRLIQFQQAYQASAQIISASQTIFDALIQAV</sequence>
<gene>
    <name evidence="10" type="ORF">SAMN02745729_101499</name>
</gene>
<dbReference type="OrthoDB" id="9802553at2"/>
<dbReference type="GO" id="GO:0044780">
    <property type="term" value="P:bacterial-type flagellum assembly"/>
    <property type="evidence" value="ECO:0007669"/>
    <property type="project" value="InterPro"/>
</dbReference>
<dbReference type="InterPro" id="IPR010930">
    <property type="entry name" value="Flg_bb/hook_C_dom"/>
</dbReference>
<dbReference type="InterPro" id="IPR002371">
    <property type="entry name" value="FlgK"/>
</dbReference>
<reference evidence="11" key="1">
    <citation type="submission" date="2016-10" db="EMBL/GenBank/DDBJ databases">
        <authorList>
            <person name="Varghese N."/>
            <person name="Submissions S."/>
        </authorList>
    </citation>
    <scope>NUCLEOTIDE SEQUENCE [LARGE SCALE GENOMIC DNA]</scope>
    <source>
        <strain evidence="11">DSM 11526</strain>
    </source>
</reference>
<dbReference type="InterPro" id="IPR049119">
    <property type="entry name" value="FlgK_D2-like"/>
</dbReference>
<evidence type="ECO:0000256" key="2">
    <source>
        <dbReference type="ARBA" id="ARBA00004613"/>
    </source>
</evidence>
<keyword evidence="5" id="KW-0964">Secreted</keyword>
<comment type="similarity">
    <text evidence="3">Belongs to the flagella basal body rod proteins family.</text>
</comment>
<proteinExistence type="inferred from homology"/>
<dbReference type="EMBL" id="FNRJ01000001">
    <property type="protein sequence ID" value="SEA11512.1"/>
    <property type="molecule type" value="Genomic_DNA"/>
</dbReference>
<keyword evidence="10" id="KW-0282">Flagellum</keyword>
<evidence type="ECO:0000313" key="10">
    <source>
        <dbReference type="EMBL" id="SEA11512.1"/>
    </source>
</evidence>
<dbReference type="GO" id="GO:0005576">
    <property type="term" value="C:extracellular region"/>
    <property type="evidence" value="ECO:0007669"/>
    <property type="project" value="UniProtKB-SubCell"/>
</dbReference>
<dbReference type="Pfam" id="PF21158">
    <property type="entry name" value="flgK_1st_1"/>
    <property type="match status" value="1"/>
</dbReference>
<dbReference type="SUPFAM" id="SSF64518">
    <property type="entry name" value="Phase 1 flagellin"/>
    <property type="match status" value="2"/>
</dbReference>
<feature type="domain" description="Flagellar hook-associated protein 1 D2-like" evidence="8">
    <location>
        <begin position="338"/>
        <end position="382"/>
    </location>
</feature>
<evidence type="ECO:0000259" key="9">
    <source>
        <dbReference type="Pfam" id="PF22638"/>
    </source>
</evidence>
<keyword evidence="11" id="KW-1185">Reference proteome</keyword>
<evidence type="ECO:0000256" key="5">
    <source>
        <dbReference type="ARBA" id="ARBA00022525"/>
    </source>
</evidence>
<dbReference type="AlphaFoldDB" id="A0A1H3YKM9"/>
<accession>A0A1H3YKM9</accession>
<feature type="domain" description="Flagellar basal-body/hook protein C-terminal" evidence="7">
    <location>
        <begin position="630"/>
        <end position="668"/>
    </location>
</feature>
<evidence type="ECO:0000256" key="3">
    <source>
        <dbReference type="ARBA" id="ARBA00009677"/>
    </source>
</evidence>
<comment type="subcellular location">
    <subcellularLocation>
        <location evidence="1">Bacterial flagellum</location>
    </subcellularLocation>
    <subcellularLocation>
        <location evidence="2">Secreted</location>
    </subcellularLocation>
</comment>
<dbReference type="GO" id="GO:0009424">
    <property type="term" value="C:bacterial-type flagellum hook"/>
    <property type="evidence" value="ECO:0007669"/>
    <property type="project" value="InterPro"/>
</dbReference>
<feature type="domain" description="Flagellar hook-associated protein FlgK helical" evidence="9">
    <location>
        <begin position="85"/>
        <end position="315"/>
    </location>
</feature>
<dbReference type="NCBIfam" id="TIGR02492">
    <property type="entry name" value="flgK_ends"/>
    <property type="match status" value="1"/>
</dbReference>
<evidence type="ECO:0000256" key="6">
    <source>
        <dbReference type="ARBA" id="ARBA00023143"/>
    </source>
</evidence>
<dbReference type="PANTHER" id="PTHR30033:SF1">
    <property type="entry name" value="FLAGELLAR HOOK-ASSOCIATED PROTEIN 1"/>
    <property type="match status" value="1"/>
</dbReference>
<dbReference type="STRING" id="1122198.SAMN02745729_101499"/>
<name>A0A1H3YKM9_9GAMM</name>
<protein>
    <recommendedName>
        <fullName evidence="4">Flagellar hook-associated protein 1</fullName>
    </recommendedName>
</protein>
<dbReference type="GO" id="GO:0005198">
    <property type="term" value="F:structural molecule activity"/>
    <property type="evidence" value="ECO:0007669"/>
    <property type="project" value="InterPro"/>
</dbReference>
<keyword evidence="6" id="KW-0975">Bacterial flagellum</keyword>
<keyword evidence="10" id="KW-0969">Cilium</keyword>
<evidence type="ECO:0000259" key="7">
    <source>
        <dbReference type="Pfam" id="PF06429"/>
    </source>
</evidence>
<dbReference type="Pfam" id="PF06429">
    <property type="entry name" value="Flg_bbr_C"/>
    <property type="match status" value="1"/>
</dbReference>
<dbReference type="InterPro" id="IPR053927">
    <property type="entry name" value="FlgK_helical"/>
</dbReference>
<evidence type="ECO:0000256" key="4">
    <source>
        <dbReference type="ARBA" id="ARBA00016244"/>
    </source>
</evidence>
<evidence type="ECO:0000259" key="8">
    <source>
        <dbReference type="Pfam" id="PF21158"/>
    </source>
</evidence>
<organism evidence="10 11">
    <name type="scientific">Marinobacterium iners DSM 11526</name>
    <dbReference type="NCBI Taxonomy" id="1122198"/>
    <lineage>
        <taxon>Bacteria</taxon>
        <taxon>Pseudomonadati</taxon>
        <taxon>Pseudomonadota</taxon>
        <taxon>Gammaproteobacteria</taxon>
        <taxon>Oceanospirillales</taxon>
        <taxon>Oceanospirillaceae</taxon>
        <taxon>Marinobacterium</taxon>
    </lineage>
</organism>
<dbReference type="Pfam" id="PF22638">
    <property type="entry name" value="FlgK_D1"/>
    <property type="match status" value="1"/>
</dbReference>
<evidence type="ECO:0000313" key="11">
    <source>
        <dbReference type="Proteomes" id="UP000242469"/>
    </source>
</evidence>
<dbReference type="PRINTS" id="PR01005">
    <property type="entry name" value="FLGHOOKAP1"/>
</dbReference>
<evidence type="ECO:0000256" key="1">
    <source>
        <dbReference type="ARBA" id="ARBA00004365"/>
    </source>
</evidence>
<dbReference type="RefSeq" id="WP_091822536.1">
    <property type="nucleotide sequence ID" value="NZ_FNRJ01000001.1"/>
</dbReference>